<dbReference type="InterPro" id="IPR024329">
    <property type="entry name" value="Amyloid_glyco_E2_domain"/>
</dbReference>
<evidence type="ECO:0000256" key="3">
    <source>
        <dbReference type="ARBA" id="ARBA00022692"/>
    </source>
</evidence>
<dbReference type="InterPro" id="IPR036669">
    <property type="entry name" value="Amyloid_Cu-bd_sf"/>
</dbReference>
<comment type="caution">
    <text evidence="12">Lacks conserved residue(s) required for the propagation of feature annotation.</text>
</comment>
<comment type="similarity">
    <text evidence="12">Belongs to the APP family.</text>
</comment>
<evidence type="ECO:0000256" key="8">
    <source>
        <dbReference type="ARBA" id="ARBA00023008"/>
    </source>
</evidence>
<evidence type="ECO:0000256" key="10">
    <source>
        <dbReference type="ARBA" id="ARBA00023157"/>
    </source>
</evidence>
<keyword evidence="6" id="KW-0722">Serine protease inhibitor</keyword>
<keyword evidence="10 12" id="KW-1015">Disulfide bond</keyword>
<protein>
    <submittedName>
        <fullName evidence="19">Amyloid beta precursor like protein 2</fullName>
    </submittedName>
</protein>
<keyword evidence="20" id="KW-1185">Reference proteome</keyword>
<dbReference type="Pfam" id="PF10515">
    <property type="entry name" value="APP_amyloid"/>
    <property type="match status" value="1"/>
</dbReference>
<evidence type="ECO:0000259" key="18">
    <source>
        <dbReference type="PROSITE" id="PS51870"/>
    </source>
</evidence>
<dbReference type="GO" id="GO:0008201">
    <property type="term" value="F:heparin binding"/>
    <property type="evidence" value="ECO:0007669"/>
    <property type="project" value="UniProtKB-UniRule"/>
</dbReference>
<dbReference type="InterPro" id="IPR036880">
    <property type="entry name" value="Kunitz_BPTI_sf"/>
</dbReference>
<dbReference type="GO" id="GO:0012505">
    <property type="term" value="C:endomembrane system"/>
    <property type="evidence" value="ECO:0007669"/>
    <property type="project" value="UniProtKB-ARBA"/>
</dbReference>
<dbReference type="InterPro" id="IPR008155">
    <property type="entry name" value="Amyloid_glyco"/>
</dbReference>
<evidence type="ECO:0000256" key="9">
    <source>
        <dbReference type="ARBA" id="ARBA00023136"/>
    </source>
</evidence>
<feature type="domain" description="BPTI/Kunitz inhibitor" evidence="16">
    <location>
        <begin position="301"/>
        <end position="351"/>
    </location>
</feature>
<feature type="region of interest" description="GFLD subdomain" evidence="12">
    <location>
        <begin position="38"/>
        <end position="133"/>
    </location>
</feature>
<reference evidence="19" key="2">
    <citation type="submission" date="2025-09" db="UniProtKB">
        <authorList>
            <consortium name="Ensembl"/>
        </authorList>
    </citation>
    <scope>IDENTIFICATION</scope>
</reference>
<feature type="disulfide bond" evidence="12">
    <location>
        <begin position="108"/>
        <end position="115"/>
    </location>
</feature>
<dbReference type="SUPFAM" id="SSF89811">
    <property type="entry name" value="Amyloid beta a4 protein copper binding domain (domain 2)"/>
    <property type="match status" value="1"/>
</dbReference>
<evidence type="ECO:0000256" key="1">
    <source>
        <dbReference type="ARBA" id="ARBA00004479"/>
    </source>
</evidence>
<feature type="compositionally biased region" description="Acidic residues" evidence="13">
    <location>
        <begin position="241"/>
        <end position="260"/>
    </location>
</feature>
<dbReference type="InterPro" id="IPR036454">
    <property type="entry name" value="Amyloid_glyco_heparin-bd_sf"/>
</dbReference>
<sequence length="742" mass="84648">MGSALRFPLLLLLGLAGPAATLAGYIEALAANAGTGFAVAEPQIAMFCGKLNMHVNIQTGKWEPDTSGTKSCFGRKEEILQYCQEMYPELQITNVVEANQPVSIDSWCKRGKKQCKDHTHIVVPYKCLVGEFVSDVLLVPEKCRFFHKERMDVCKSHQHWHTVAKEACLTEGMILHSYGMLLPCGVDQFHGTEYVCCPQTKVVDEALSKEEEDEDEDEDYDVYKSEFPTEAGVEDFTGTAVEEDEDEEDEGEEEEEDVVEDRDYYYDSYKVDDYNEETPTEPSNEKAVSEKEVSSDMKSVCSQEAMTGPCRAVMPRWYFDPNKRKCVRFIYGGCGGNRNNFESEEYCMAVCKKMMPTDDVDVYFETPADDNEHARFQKAKEQLEVRHHNRMDRVKKEWEEAEHQAVNLPKAERQTLIQHFQAMVKSLEKEAASEKQQLVETHLARVEAMLNDRRRIALENYLAALQADPPRPHRILQALKRYVRAENKDRLHTIRHYQHVLAVDPEKAAQMKSQVMTHLHVIEERMNQSLSLLYKVPYVAEEIQDEIDELLQEQRADMDQFTSSISESQVDVRVSSEESEEIPLEGKPFRPFQVKTFPALPESEGSGMTELDGLIGAEEKVINSKNKVDENVVIDETLDVKEMIFNAERVGGLVDEPDNENSLRDDFSFSSSALIGLLVIAVAIATVIVISLVMLRKRQYGTISHGIVEVDPMLTPEERHLSKMQNHGYENPTYKYLEQMQI</sequence>
<dbReference type="PANTHER" id="PTHR23103">
    <property type="entry name" value="ALZHEIMER'S DISEASE BETA-AMYLOID RELATED"/>
    <property type="match status" value="1"/>
</dbReference>
<dbReference type="InterPro" id="IPR019745">
    <property type="entry name" value="Amyloid_glyco_intracell_CS"/>
</dbReference>
<dbReference type="GO" id="GO:0007417">
    <property type="term" value="P:central nervous system development"/>
    <property type="evidence" value="ECO:0007669"/>
    <property type="project" value="TreeGrafter"/>
</dbReference>
<feature type="region of interest" description="CuBD subdomain" evidence="12">
    <location>
        <begin position="141"/>
        <end position="199"/>
    </location>
</feature>
<feature type="compositionally biased region" description="Acidic residues" evidence="13">
    <location>
        <begin position="210"/>
        <end position="220"/>
    </location>
</feature>
<dbReference type="InterPro" id="IPR002223">
    <property type="entry name" value="Kunitz_BPTI"/>
</dbReference>
<dbReference type="PROSITE" id="PS51869">
    <property type="entry name" value="APP_E1"/>
    <property type="match status" value="1"/>
</dbReference>
<dbReference type="SMART" id="SM00006">
    <property type="entry name" value="A4_EXTRA"/>
    <property type="match status" value="1"/>
</dbReference>
<evidence type="ECO:0000256" key="4">
    <source>
        <dbReference type="ARBA" id="ARBA00022723"/>
    </source>
</evidence>
<dbReference type="Pfam" id="PF00014">
    <property type="entry name" value="Kunitz_BPTI"/>
    <property type="match status" value="1"/>
</dbReference>
<organism evidence="19 20">
    <name type="scientific">Otus sunia</name>
    <name type="common">Oriental scops-owl</name>
    <dbReference type="NCBI Taxonomy" id="257818"/>
    <lineage>
        <taxon>Eukaryota</taxon>
        <taxon>Metazoa</taxon>
        <taxon>Chordata</taxon>
        <taxon>Craniata</taxon>
        <taxon>Vertebrata</taxon>
        <taxon>Euteleostomi</taxon>
        <taxon>Archelosauria</taxon>
        <taxon>Archosauria</taxon>
        <taxon>Dinosauria</taxon>
        <taxon>Saurischia</taxon>
        <taxon>Theropoda</taxon>
        <taxon>Coelurosauria</taxon>
        <taxon>Aves</taxon>
        <taxon>Neognathae</taxon>
        <taxon>Neoaves</taxon>
        <taxon>Telluraves</taxon>
        <taxon>Strigiformes</taxon>
        <taxon>Strigidae</taxon>
        <taxon>Otus</taxon>
    </lineage>
</organism>
<keyword evidence="7 14" id="KW-1133">Transmembrane helix</keyword>
<dbReference type="Gene3D" id="1.20.120.770">
    <property type="entry name" value="Amyloid precursor protein, E2 domain"/>
    <property type="match status" value="1"/>
</dbReference>
<dbReference type="GO" id="GO:0004867">
    <property type="term" value="F:serine-type endopeptidase inhibitor activity"/>
    <property type="evidence" value="ECO:0007669"/>
    <property type="project" value="UniProtKB-KW"/>
</dbReference>
<dbReference type="PROSITE" id="PS00280">
    <property type="entry name" value="BPTI_KUNITZ_1"/>
    <property type="match status" value="1"/>
</dbReference>
<dbReference type="SMART" id="SM00131">
    <property type="entry name" value="KU"/>
    <property type="match status" value="1"/>
</dbReference>
<dbReference type="GO" id="GO:0009986">
    <property type="term" value="C:cell surface"/>
    <property type="evidence" value="ECO:0007669"/>
    <property type="project" value="UniProtKB-ARBA"/>
</dbReference>
<dbReference type="InterPro" id="IPR011993">
    <property type="entry name" value="PH-like_dom_sf"/>
</dbReference>
<dbReference type="SUPFAM" id="SSF109843">
    <property type="entry name" value="CAPPD, an extracellular domain of amyloid beta A4 protein"/>
    <property type="match status" value="1"/>
</dbReference>
<keyword evidence="9 14" id="KW-0472">Membrane</keyword>
<dbReference type="FunFam" id="3.30.1490.140:FF:000001">
    <property type="entry name" value="Amyloid beta (A4) protein b"/>
    <property type="match status" value="1"/>
</dbReference>
<evidence type="ECO:0000256" key="14">
    <source>
        <dbReference type="SAM" id="Phobius"/>
    </source>
</evidence>
<evidence type="ECO:0000256" key="12">
    <source>
        <dbReference type="PROSITE-ProRule" id="PRU01217"/>
    </source>
</evidence>
<dbReference type="InterPro" id="IPR036176">
    <property type="entry name" value="E2_sf"/>
</dbReference>
<feature type="disulfide bond" evidence="12">
    <location>
        <begin position="143"/>
        <end position="197"/>
    </location>
</feature>
<dbReference type="InterPro" id="IPR019744">
    <property type="entry name" value="APP_CUBD_CS"/>
</dbReference>
<proteinExistence type="inferred from homology"/>
<dbReference type="GO" id="GO:0007409">
    <property type="term" value="P:axonogenesis"/>
    <property type="evidence" value="ECO:0007669"/>
    <property type="project" value="TreeGrafter"/>
</dbReference>
<dbReference type="FunFam" id="1.20.120.770:FF:000001">
    <property type="entry name" value="Amyloid beta A4 protein-like isoform 1"/>
    <property type="match status" value="1"/>
</dbReference>
<dbReference type="SUPFAM" id="SSF56491">
    <property type="entry name" value="A heparin-binding domain"/>
    <property type="match status" value="1"/>
</dbReference>
<dbReference type="Gene3D" id="3.30.1490.140">
    <property type="entry name" value="Amyloidogenic glycoprotein, copper-binding domain"/>
    <property type="match status" value="1"/>
</dbReference>
<keyword evidence="8" id="KW-0186">Copper</keyword>
<feature type="signal peptide" evidence="15">
    <location>
        <begin position="1"/>
        <end position="23"/>
    </location>
</feature>
<evidence type="ECO:0000256" key="11">
    <source>
        <dbReference type="ARBA" id="ARBA00023180"/>
    </source>
</evidence>
<dbReference type="AlphaFoldDB" id="A0A8C8E4D4"/>
<dbReference type="GO" id="GO:0010604">
    <property type="term" value="P:positive regulation of macromolecule metabolic process"/>
    <property type="evidence" value="ECO:0007669"/>
    <property type="project" value="UniProtKB-ARBA"/>
</dbReference>
<dbReference type="Pfam" id="PF12925">
    <property type="entry name" value="APP_E2"/>
    <property type="match status" value="1"/>
</dbReference>
<dbReference type="FunFam" id="4.10.410.10:FF:000003">
    <property type="entry name" value="amyloid-like protein 2 isoform X1"/>
    <property type="match status" value="1"/>
</dbReference>
<dbReference type="GO" id="GO:0140677">
    <property type="term" value="F:molecular function activator activity"/>
    <property type="evidence" value="ECO:0007669"/>
    <property type="project" value="UniProtKB-ARBA"/>
</dbReference>
<evidence type="ECO:0000256" key="6">
    <source>
        <dbReference type="ARBA" id="ARBA00022900"/>
    </source>
</evidence>
<dbReference type="CDD" id="cd21709">
    <property type="entry name" value="JMTM_APLP2"/>
    <property type="match status" value="1"/>
</dbReference>
<dbReference type="GO" id="GO:0099503">
    <property type="term" value="C:secretory vesicle"/>
    <property type="evidence" value="ECO:0007669"/>
    <property type="project" value="UniProtKB-ARBA"/>
</dbReference>
<dbReference type="PROSITE" id="PS50279">
    <property type="entry name" value="BPTI_KUNITZ_2"/>
    <property type="match status" value="1"/>
</dbReference>
<evidence type="ECO:0000256" key="2">
    <source>
        <dbReference type="ARBA" id="ARBA00022690"/>
    </source>
</evidence>
<reference evidence="19" key="1">
    <citation type="submission" date="2025-08" db="UniProtKB">
        <authorList>
            <consortium name="Ensembl"/>
        </authorList>
    </citation>
    <scope>IDENTIFICATION</scope>
</reference>
<keyword evidence="2" id="KW-0646">Protease inhibitor</keyword>
<feature type="chain" id="PRO_5034414725" evidence="15">
    <location>
        <begin position="24"/>
        <end position="742"/>
    </location>
</feature>
<dbReference type="Ensembl" id="ENSOSUT00000000280.1">
    <property type="protein sequence ID" value="ENSOSUP00000000273.1"/>
    <property type="gene ID" value="ENSOSUG00000000215.1"/>
</dbReference>
<dbReference type="Gene3D" id="2.30.29.30">
    <property type="entry name" value="Pleckstrin-homology domain (PH domain)/Phosphotyrosine-binding domain (PTB)"/>
    <property type="match status" value="1"/>
</dbReference>
<dbReference type="PROSITE" id="PS00319">
    <property type="entry name" value="APP_CUBD"/>
    <property type="match status" value="1"/>
</dbReference>
<dbReference type="InterPro" id="IPR011178">
    <property type="entry name" value="Amyloid_glyco_Cu-bd"/>
</dbReference>
<evidence type="ECO:0000256" key="15">
    <source>
        <dbReference type="SAM" id="SignalP"/>
    </source>
</evidence>
<keyword evidence="11" id="KW-0325">Glycoprotein</keyword>
<dbReference type="FunFam" id="3.90.570.10:FF:000001">
    <property type="entry name" value="Amyloid beta A4 protein"/>
    <property type="match status" value="1"/>
</dbReference>
<feature type="domain" description="E2" evidence="18">
    <location>
        <begin position="359"/>
        <end position="550"/>
    </location>
</feature>
<dbReference type="CDD" id="cd22607">
    <property type="entry name" value="Kunitz_ABPP-like"/>
    <property type="match status" value="1"/>
</dbReference>
<dbReference type="InterPro" id="IPR019543">
    <property type="entry name" value="APP_amyloid_C"/>
</dbReference>
<dbReference type="PRINTS" id="PR00203">
    <property type="entry name" value="AMYLOIDA4"/>
</dbReference>
<feature type="disulfide bond" evidence="12">
    <location>
        <begin position="83"/>
        <end position="127"/>
    </location>
</feature>
<dbReference type="GO" id="GO:0046914">
    <property type="term" value="F:transition metal ion binding"/>
    <property type="evidence" value="ECO:0007669"/>
    <property type="project" value="InterPro"/>
</dbReference>
<keyword evidence="3 14" id="KW-0812">Transmembrane</keyword>
<dbReference type="InterPro" id="IPR015849">
    <property type="entry name" value="Amyloid_glyco_heparin-bd"/>
</dbReference>
<evidence type="ECO:0000256" key="13">
    <source>
        <dbReference type="SAM" id="MobiDB-lite"/>
    </source>
</evidence>
<feature type="domain" description="E1" evidence="17">
    <location>
        <begin position="38"/>
        <end position="199"/>
    </location>
</feature>
<evidence type="ECO:0000313" key="20">
    <source>
        <dbReference type="Proteomes" id="UP000694552"/>
    </source>
</evidence>
<dbReference type="PROSITE" id="PS51870">
    <property type="entry name" value="APP_E2"/>
    <property type="match status" value="1"/>
</dbReference>
<dbReference type="PROSITE" id="PS00320">
    <property type="entry name" value="APP_INTRA"/>
    <property type="match status" value="1"/>
</dbReference>
<feature type="transmembrane region" description="Helical" evidence="14">
    <location>
        <begin position="673"/>
        <end position="695"/>
    </location>
</feature>
<dbReference type="Gene3D" id="3.90.570.10">
    <property type="entry name" value="Amyloidogenic glycoprotein, heparin-binding domain"/>
    <property type="match status" value="1"/>
</dbReference>
<dbReference type="Gene3D" id="6.10.250.1670">
    <property type="match status" value="1"/>
</dbReference>
<dbReference type="Pfam" id="PF02177">
    <property type="entry name" value="APP_N"/>
    <property type="match status" value="1"/>
</dbReference>
<feature type="disulfide bond" evidence="12">
    <location>
        <begin position="154"/>
        <end position="184"/>
    </location>
</feature>
<dbReference type="Gene3D" id="4.10.410.10">
    <property type="entry name" value="Pancreatic trypsin inhibitor Kunitz domain"/>
    <property type="match status" value="1"/>
</dbReference>
<keyword evidence="5 15" id="KW-0732">Signal</keyword>
<evidence type="ECO:0000259" key="17">
    <source>
        <dbReference type="PROSITE" id="PS51869"/>
    </source>
</evidence>
<dbReference type="SUPFAM" id="SSF57362">
    <property type="entry name" value="BPTI-like"/>
    <property type="match status" value="1"/>
</dbReference>
<dbReference type="GO" id="GO:0043005">
    <property type="term" value="C:neuron projection"/>
    <property type="evidence" value="ECO:0007669"/>
    <property type="project" value="UniProtKB-ARBA"/>
</dbReference>
<dbReference type="PRINTS" id="PR00759">
    <property type="entry name" value="BASICPTASE"/>
</dbReference>
<name>A0A8C8E4D4_9STRI</name>
<dbReference type="Pfam" id="PF12924">
    <property type="entry name" value="APP_Cu_bd"/>
    <property type="match status" value="1"/>
</dbReference>
<accession>A0A8C8E4D4</accession>
<feature type="compositionally biased region" description="Basic and acidic residues" evidence="13">
    <location>
        <begin position="283"/>
        <end position="295"/>
    </location>
</feature>
<comment type="subcellular location">
    <subcellularLocation>
        <location evidence="1">Membrane</location>
        <topology evidence="1">Single-pass type I membrane protein</topology>
    </subcellularLocation>
</comment>
<evidence type="ECO:0000313" key="19">
    <source>
        <dbReference type="Ensembl" id="ENSOSUP00000000273.1"/>
    </source>
</evidence>
<feature type="disulfide bond" evidence="12">
    <location>
        <begin position="168"/>
        <end position="196"/>
    </location>
</feature>
<feature type="compositionally biased region" description="Basic and acidic residues" evidence="13">
    <location>
        <begin position="261"/>
        <end position="273"/>
    </location>
</feature>
<keyword evidence="4" id="KW-0479">Metal-binding</keyword>
<evidence type="ECO:0000256" key="5">
    <source>
        <dbReference type="ARBA" id="ARBA00022729"/>
    </source>
</evidence>
<evidence type="ECO:0000259" key="16">
    <source>
        <dbReference type="PROSITE" id="PS50279"/>
    </source>
</evidence>
<evidence type="ECO:0000256" key="7">
    <source>
        <dbReference type="ARBA" id="ARBA00022989"/>
    </source>
</evidence>
<dbReference type="Proteomes" id="UP000694552">
    <property type="component" value="Unplaced"/>
</dbReference>
<feature type="region of interest" description="Disordered" evidence="13">
    <location>
        <begin position="206"/>
        <end position="295"/>
    </location>
</feature>
<dbReference type="PANTHER" id="PTHR23103:SF14">
    <property type="entry name" value="AMYLOID BETA PRECURSOR LIKE PROTEIN 2"/>
    <property type="match status" value="1"/>
</dbReference>
<dbReference type="GO" id="GO:0051246">
    <property type="term" value="P:regulation of protein metabolic process"/>
    <property type="evidence" value="ECO:0007669"/>
    <property type="project" value="UniProtKB-ARBA"/>
</dbReference>
<dbReference type="GO" id="GO:0016020">
    <property type="term" value="C:membrane"/>
    <property type="evidence" value="ECO:0007669"/>
    <property type="project" value="UniProtKB-SubCell"/>
</dbReference>
<dbReference type="InterPro" id="IPR020901">
    <property type="entry name" value="Prtase_inh_Kunz-CS"/>
</dbReference>
<dbReference type="InterPro" id="IPR008154">
    <property type="entry name" value="Amyloid_glyco_extra"/>
</dbReference>